<name>A0A3P7MDE1_DIBLA</name>
<feature type="compositionally biased region" description="Polar residues" evidence="1">
    <location>
        <begin position="26"/>
        <end position="37"/>
    </location>
</feature>
<accession>A0A3P7MDE1</accession>
<evidence type="ECO:0000256" key="1">
    <source>
        <dbReference type="SAM" id="MobiDB-lite"/>
    </source>
</evidence>
<feature type="compositionally biased region" description="Low complexity" evidence="1">
    <location>
        <begin position="58"/>
        <end position="70"/>
    </location>
</feature>
<protein>
    <submittedName>
        <fullName evidence="2">Uncharacterized protein</fullName>
    </submittedName>
</protein>
<organism evidence="2 3">
    <name type="scientific">Dibothriocephalus latus</name>
    <name type="common">Fish tapeworm</name>
    <name type="synonym">Diphyllobothrium latum</name>
    <dbReference type="NCBI Taxonomy" id="60516"/>
    <lineage>
        <taxon>Eukaryota</taxon>
        <taxon>Metazoa</taxon>
        <taxon>Spiralia</taxon>
        <taxon>Lophotrochozoa</taxon>
        <taxon>Platyhelminthes</taxon>
        <taxon>Cestoda</taxon>
        <taxon>Eucestoda</taxon>
        <taxon>Diphyllobothriidea</taxon>
        <taxon>Diphyllobothriidae</taxon>
        <taxon>Dibothriocephalus</taxon>
    </lineage>
</organism>
<evidence type="ECO:0000313" key="3">
    <source>
        <dbReference type="Proteomes" id="UP000281553"/>
    </source>
</evidence>
<feature type="compositionally biased region" description="Acidic residues" evidence="1">
    <location>
        <begin position="38"/>
        <end position="53"/>
    </location>
</feature>
<dbReference type="AlphaFoldDB" id="A0A3P7MDE1"/>
<sequence>MVGSTDALSGANSNPRSPTYADVTLSGHTDSVPLQTSGDDDDVNGDGLDADELDNLRSVSMTSSMNSFSVDGEEEEEDESTYAFSTLDSDFIAWMRLSVKDVTVEHPCYSSRQSESLASLTRQELLKVVNVFNSNLLGLQMTLSRLGHLFGID</sequence>
<dbReference type="Proteomes" id="UP000281553">
    <property type="component" value="Unassembled WGS sequence"/>
</dbReference>
<proteinExistence type="predicted"/>
<evidence type="ECO:0000313" key="2">
    <source>
        <dbReference type="EMBL" id="VDN27474.1"/>
    </source>
</evidence>
<feature type="compositionally biased region" description="Polar residues" evidence="1">
    <location>
        <begin position="1"/>
        <end position="17"/>
    </location>
</feature>
<feature type="region of interest" description="Disordered" evidence="1">
    <location>
        <begin position="1"/>
        <end position="79"/>
    </location>
</feature>
<keyword evidence="3" id="KW-1185">Reference proteome</keyword>
<dbReference type="OrthoDB" id="6288367at2759"/>
<gene>
    <name evidence="2" type="ORF">DILT_LOCUS15014</name>
</gene>
<dbReference type="EMBL" id="UYRU01076895">
    <property type="protein sequence ID" value="VDN27474.1"/>
    <property type="molecule type" value="Genomic_DNA"/>
</dbReference>
<reference evidence="2 3" key="1">
    <citation type="submission" date="2018-11" db="EMBL/GenBank/DDBJ databases">
        <authorList>
            <consortium name="Pathogen Informatics"/>
        </authorList>
    </citation>
    <scope>NUCLEOTIDE SEQUENCE [LARGE SCALE GENOMIC DNA]</scope>
</reference>